<dbReference type="InterPro" id="IPR036388">
    <property type="entry name" value="WH-like_DNA-bd_sf"/>
</dbReference>
<proteinExistence type="predicted"/>
<evidence type="ECO:0000256" key="2">
    <source>
        <dbReference type="ARBA" id="ARBA00023125"/>
    </source>
</evidence>
<evidence type="ECO:0000259" key="4">
    <source>
        <dbReference type="PROSITE" id="PS51071"/>
    </source>
</evidence>
<evidence type="ECO:0000256" key="1">
    <source>
        <dbReference type="ARBA" id="ARBA00023015"/>
    </source>
</evidence>
<dbReference type="PANTHER" id="PTHR30514:SF1">
    <property type="entry name" value="HTH-TYPE TRANSCRIPTIONAL REGULATOR HEXR-RELATED"/>
    <property type="match status" value="1"/>
</dbReference>
<dbReference type="GO" id="GO:0097367">
    <property type="term" value="F:carbohydrate derivative binding"/>
    <property type="evidence" value="ECO:0007669"/>
    <property type="project" value="InterPro"/>
</dbReference>
<dbReference type="InterPro" id="IPR035472">
    <property type="entry name" value="RpiR-like_SIS"/>
</dbReference>
<dbReference type="CDD" id="cd05013">
    <property type="entry name" value="SIS_RpiR"/>
    <property type="match status" value="1"/>
</dbReference>
<dbReference type="PROSITE" id="PS51464">
    <property type="entry name" value="SIS"/>
    <property type="match status" value="1"/>
</dbReference>
<dbReference type="GO" id="GO:0003700">
    <property type="term" value="F:DNA-binding transcription factor activity"/>
    <property type="evidence" value="ECO:0007669"/>
    <property type="project" value="InterPro"/>
</dbReference>
<organism evidence="6 7">
    <name type="scientific">Thomasclavelia spiroformis DSM 1552</name>
    <dbReference type="NCBI Taxonomy" id="428126"/>
    <lineage>
        <taxon>Bacteria</taxon>
        <taxon>Bacillati</taxon>
        <taxon>Bacillota</taxon>
        <taxon>Erysipelotrichia</taxon>
        <taxon>Erysipelotrichales</taxon>
        <taxon>Coprobacillaceae</taxon>
        <taxon>Thomasclavelia</taxon>
    </lineage>
</organism>
<evidence type="ECO:0000313" key="7">
    <source>
        <dbReference type="Proteomes" id="UP000004910"/>
    </source>
</evidence>
<keyword evidence="3" id="KW-0804">Transcription</keyword>
<sequence length="282" mass="32311">MYGGEVLNIKRNTEVDILYNLLTYINASYSQGIYYTICYQVLNNIEKIPNISINELADLCYTSPATISRFCKALKCDNFAEFKKEVESGLRQANHEIKLSSQDLGKIHNEPSKCVDMVYDLSINSLKESKKYVNIHEIDHLCDIIYNAKKLHFFGFQFNKILASDIQFKLVKLGKFSYAFADRGDDSQRIELLDKNSVAIVLSVRARMMPVGELVKSIKNRGAQVILITMNEQSEVIKLADRTFLVHGQESNFTESSLSGTTTMKTYFDLLYVRYGILYPRR</sequence>
<evidence type="ECO:0000256" key="3">
    <source>
        <dbReference type="ARBA" id="ARBA00023163"/>
    </source>
</evidence>
<keyword evidence="1" id="KW-0805">Transcription regulation</keyword>
<dbReference type="InterPro" id="IPR009057">
    <property type="entry name" value="Homeodomain-like_sf"/>
</dbReference>
<keyword evidence="7" id="KW-1185">Reference proteome</keyword>
<dbReference type="InterPro" id="IPR047640">
    <property type="entry name" value="RpiR-like"/>
</dbReference>
<dbReference type="GO" id="GO:0003677">
    <property type="term" value="F:DNA binding"/>
    <property type="evidence" value="ECO:0007669"/>
    <property type="project" value="UniProtKB-KW"/>
</dbReference>
<comment type="caution">
    <text evidence="6">The sequence shown here is derived from an EMBL/GenBank/DDBJ whole genome shotgun (WGS) entry which is preliminary data.</text>
</comment>
<feature type="domain" description="HTH rpiR-type" evidence="4">
    <location>
        <begin position="19"/>
        <end position="93"/>
    </location>
</feature>
<evidence type="ECO:0000259" key="5">
    <source>
        <dbReference type="PROSITE" id="PS51464"/>
    </source>
</evidence>
<evidence type="ECO:0000313" key="6">
    <source>
        <dbReference type="EMBL" id="EDS74548.1"/>
    </source>
</evidence>
<dbReference type="STRING" id="428126.CLOSPI_01603"/>
<dbReference type="AlphaFoldDB" id="B1C2Z0"/>
<reference evidence="6" key="2">
    <citation type="submission" date="2014-06" db="EMBL/GenBank/DDBJ databases">
        <title>Draft genome sequence of Clostridium spiroforme (DSM 1552).</title>
        <authorList>
            <person name="Sudarsanam P."/>
            <person name="Ley R."/>
            <person name="Guruge J."/>
            <person name="Turnbaugh P.J."/>
            <person name="Mahowald M."/>
            <person name="Liep D."/>
            <person name="Gordon J."/>
        </authorList>
    </citation>
    <scope>NUCLEOTIDE SEQUENCE</scope>
    <source>
        <strain evidence="6">DSM 1552</strain>
    </source>
</reference>
<keyword evidence="2" id="KW-0238">DNA-binding</keyword>
<dbReference type="InterPro" id="IPR001347">
    <property type="entry name" value="SIS_dom"/>
</dbReference>
<dbReference type="Pfam" id="PF01380">
    <property type="entry name" value="SIS"/>
    <property type="match status" value="1"/>
</dbReference>
<reference evidence="6" key="1">
    <citation type="submission" date="2008-02" db="EMBL/GenBank/DDBJ databases">
        <authorList>
            <person name="Fulton L."/>
            <person name="Clifton S."/>
            <person name="Fulton B."/>
            <person name="Xu J."/>
            <person name="Minx P."/>
            <person name="Pepin K.H."/>
            <person name="Johnson M."/>
            <person name="Thiruvilangam P."/>
            <person name="Bhonagiri V."/>
            <person name="Nash W.E."/>
            <person name="Mardis E.R."/>
            <person name="Wilson R.K."/>
        </authorList>
    </citation>
    <scope>NUCLEOTIDE SEQUENCE [LARGE SCALE GENOMIC DNA]</scope>
    <source>
        <strain evidence="6">DSM 1552</strain>
    </source>
</reference>
<dbReference type="PROSITE" id="PS51071">
    <property type="entry name" value="HTH_RPIR"/>
    <property type="match status" value="1"/>
</dbReference>
<accession>B1C2Z0</accession>
<dbReference type="HOGENOM" id="CLU_055769_6_0_9"/>
<dbReference type="Proteomes" id="UP000004910">
    <property type="component" value="Unassembled WGS sequence"/>
</dbReference>
<dbReference type="GO" id="GO:1901135">
    <property type="term" value="P:carbohydrate derivative metabolic process"/>
    <property type="evidence" value="ECO:0007669"/>
    <property type="project" value="InterPro"/>
</dbReference>
<dbReference type="Gene3D" id="1.10.10.10">
    <property type="entry name" value="Winged helix-like DNA-binding domain superfamily/Winged helix DNA-binding domain"/>
    <property type="match status" value="1"/>
</dbReference>
<dbReference type="eggNOG" id="COG1737">
    <property type="taxonomic scope" value="Bacteria"/>
</dbReference>
<dbReference type="SUPFAM" id="SSF53697">
    <property type="entry name" value="SIS domain"/>
    <property type="match status" value="1"/>
</dbReference>
<name>B1C2Z0_9FIRM</name>
<dbReference type="PANTHER" id="PTHR30514">
    <property type="entry name" value="GLUCOKINASE"/>
    <property type="match status" value="1"/>
</dbReference>
<dbReference type="Pfam" id="PF01418">
    <property type="entry name" value="HTH_6"/>
    <property type="match status" value="1"/>
</dbReference>
<protein>
    <submittedName>
        <fullName evidence="6">SIS domain protein</fullName>
    </submittedName>
</protein>
<feature type="domain" description="SIS" evidence="5">
    <location>
        <begin position="141"/>
        <end position="281"/>
    </location>
</feature>
<gene>
    <name evidence="6" type="ORF">CLOSPI_01603</name>
</gene>
<dbReference type="SUPFAM" id="SSF46689">
    <property type="entry name" value="Homeodomain-like"/>
    <property type="match status" value="1"/>
</dbReference>
<dbReference type="InterPro" id="IPR000281">
    <property type="entry name" value="HTH_RpiR"/>
</dbReference>
<dbReference type="InterPro" id="IPR046348">
    <property type="entry name" value="SIS_dom_sf"/>
</dbReference>
<dbReference type="Gene3D" id="3.40.50.10490">
    <property type="entry name" value="Glucose-6-phosphate isomerase like protein, domain 1"/>
    <property type="match status" value="1"/>
</dbReference>
<dbReference type="EMBL" id="ABIK02000013">
    <property type="protein sequence ID" value="EDS74548.1"/>
    <property type="molecule type" value="Genomic_DNA"/>
</dbReference>